<organism evidence="1 2">
    <name type="scientific">Hymenobacter arizonensis</name>
    <name type="common">Siccationidurans arizonensis</name>
    <dbReference type="NCBI Taxonomy" id="1227077"/>
    <lineage>
        <taxon>Bacteria</taxon>
        <taxon>Pseudomonadati</taxon>
        <taxon>Bacteroidota</taxon>
        <taxon>Cytophagia</taxon>
        <taxon>Cytophagales</taxon>
        <taxon>Hymenobacteraceae</taxon>
        <taxon>Hymenobacter</taxon>
    </lineage>
</organism>
<dbReference type="EMBL" id="FOXS01000010">
    <property type="protein sequence ID" value="SFQ82695.1"/>
    <property type="molecule type" value="Genomic_DNA"/>
</dbReference>
<evidence type="ECO:0000313" key="2">
    <source>
        <dbReference type="Proteomes" id="UP000199029"/>
    </source>
</evidence>
<protein>
    <submittedName>
        <fullName evidence="1">Uncharacterized protein</fullName>
    </submittedName>
</protein>
<accession>A0A1I6BP32</accession>
<sequence>MATFPLPSTSLRPKSMKSTVYCLFGALFALTSACKKEPVAFNPEACSAPFVAPVLADAYRYPLRPGTAAWAQLRTGQQMLDTCQLPPAVLATISTPGLVETCLEYPLLPDIFARTVEYHGMQSLLQRFNGLVELQRRPDAAAVLLARYQRMGAGCVPPTGQAAYSFAFGYVEYWLAHEPVVQQLSAAQRRDLVREAVRKYDAKKPRTDDVYGVYGLKTAVFVMARVLHAARYAPFEAALAADPALGVFLAEANIQGRPQLLAPIVEQARKFQ</sequence>
<dbReference type="AlphaFoldDB" id="A0A1I6BP32"/>
<keyword evidence="2" id="KW-1185">Reference proteome</keyword>
<reference evidence="2" key="1">
    <citation type="submission" date="2016-10" db="EMBL/GenBank/DDBJ databases">
        <authorList>
            <person name="Varghese N."/>
            <person name="Submissions S."/>
        </authorList>
    </citation>
    <scope>NUCLEOTIDE SEQUENCE [LARGE SCALE GENOMIC DNA]</scope>
    <source>
        <strain evidence="2">OR362-8,ATCC BAA-1266,JCM 13504</strain>
    </source>
</reference>
<evidence type="ECO:0000313" key="1">
    <source>
        <dbReference type="EMBL" id="SFQ82695.1"/>
    </source>
</evidence>
<gene>
    <name evidence="1" type="ORF">SAMN04515668_4867</name>
</gene>
<proteinExistence type="predicted"/>
<dbReference type="Proteomes" id="UP000199029">
    <property type="component" value="Unassembled WGS sequence"/>
</dbReference>
<name>A0A1I6BP32_HYMAR</name>